<dbReference type="SUPFAM" id="SSF51182">
    <property type="entry name" value="RmlC-like cupins"/>
    <property type="match status" value="1"/>
</dbReference>
<dbReference type="STRING" id="551995.SAMN05192574_104653"/>
<dbReference type="PANTHER" id="PTHR36440:SF1">
    <property type="entry name" value="PUTATIVE (AFU_ORTHOLOGUE AFUA_8G07350)-RELATED"/>
    <property type="match status" value="1"/>
</dbReference>
<evidence type="ECO:0000259" key="1">
    <source>
        <dbReference type="Pfam" id="PF07883"/>
    </source>
</evidence>
<dbReference type="InterPro" id="IPR053146">
    <property type="entry name" value="QDO-like"/>
</dbReference>
<dbReference type="Pfam" id="PF07883">
    <property type="entry name" value="Cupin_2"/>
    <property type="match status" value="1"/>
</dbReference>
<dbReference type="InterPro" id="IPR014710">
    <property type="entry name" value="RmlC-like_jellyroll"/>
</dbReference>
<protein>
    <submittedName>
        <fullName evidence="2">Cupin domain-containing protein</fullName>
    </submittedName>
</protein>
<dbReference type="AlphaFoldDB" id="A0A1H8KKF0"/>
<accession>A0A1H8KKF0</accession>
<proteinExistence type="predicted"/>
<sequence length="189" mass="20512">MQFKLFTKLMRSILVRLELTLTGFQKMAHNIITVNENEGQTLAVVGDTYRIIISGKQTGGAYAVIDMLVPPGGGPGPHAHADIQESFYVIEGEIQFKTEGGIYKAEKGSFVNIPKGGEVHCFRNISNITAHMLCTVIPAGLDEFFEAIGTPVAPGSFLPPPVLTEEALSKLKSVAEKYGQKLYPPDYLG</sequence>
<feature type="domain" description="Cupin type-2" evidence="1">
    <location>
        <begin position="67"/>
        <end position="135"/>
    </location>
</feature>
<dbReference type="InterPro" id="IPR013096">
    <property type="entry name" value="Cupin_2"/>
</dbReference>
<gene>
    <name evidence="2" type="ORF">SAMN05192574_104653</name>
</gene>
<evidence type="ECO:0000313" key="2">
    <source>
        <dbReference type="EMBL" id="SEN93354.1"/>
    </source>
</evidence>
<dbReference type="Proteomes" id="UP000198942">
    <property type="component" value="Unassembled WGS sequence"/>
</dbReference>
<dbReference type="PANTHER" id="PTHR36440">
    <property type="entry name" value="PUTATIVE (AFU_ORTHOLOGUE AFUA_8G07350)-RELATED"/>
    <property type="match status" value="1"/>
</dbReference>
<dbReference type="EMBL" id="FOCL01000004">
    <property type="protein sequence ID" value="SEN93354.1"/>
    <property type="molecule type" value="Genomic_DNA"/>
</dbReference>
<name>A0A1H8KKF0_9SPHI</name>
<organism evidence="2 3">
    <name type="scientific">Mucilaginibacter gossypiicola</name>
    <dbReference type="NCBI Taxonomy" id="551995"/>
    <lineage>
        <taxon>Bacteria</taxon>
        <taxon>Pseudomonadati</taxon>
        <taxon>Bacteroidota</taxon>
        <taxon>Sphingobacteriia</taxon>
        <taxon>Sphingobacteriales</taxon>
        <taxon>Sphingobacteriaceae</taxon>
        <taxon>Mucilaginibacter</taxon>
    </lineage>
</organism>
<dbReference type="Gene3D" id="2.60.120.10">
    <property type="entry name" value="Jelly Rolls"/>
    <property type="match status" value="1"/>
</dbReference>
<evidence type="ECO:0000313" key="3">
    <source>
        <dbReference type="Proteomes" id="UP000198942"/>
    </source>
</evidence>
<dbReference type="InterPro" id="IPR011051">
    <property type="entry name" value="RmlC_Cupin_sf"/>
</dbReference>
<keyword evidence="3" id="KW-1185">Reference proteome</keyword>
<reference evidence="3" key="1">
    <citation type="submission" date="2016-10" db="EMBL/GenBank/DDBJ databases">
        <authorList>
            <person name="Varghese N."/>
            <person name="Submissions S."/>
        </authorList>
    </citation>
    <scope>NUCLEOTIDE SEQUENCE [LARGE SCALE GENOMIC DNA]</scope>
    <source>
        <strain evidence="3">Gh-48</strain>
    </source>
</reference>